<keyword evidence="2" id="KW-1185">Reference proteome</keyword>
<organism evidence="1 2">
    <name type="scientific">Penicillium malachiteum</name>
    <dbReference type="NCBI Taxonomy" id="1324776"/>
    <lineage>
        <taxon>Eukaryota</taxon>
        <taxon>Fungi</taxon>
        <taxon>Dikarya</taxon>
        <taxon>Ascomycota</taxon>
        <taxon>Pezizomycotina</taxon>
        <taxon>Eurotiomycetes</taxon>
        <taxon>Eurotiomycetidae</taxon>
        <taxon>Eurotiales</taxon>
        <taxon>Aspergillaceae</taxon>
        <taxon>Penicillium</taxon>
    </lineage>
</organism>
<sequence>MMCWGIEPPHVRFSDTLALFKVAKGMNERANLSTLAVNYAAWVPHMPHDADSDARILRTVVMSEFLLARKACYSFSCSFTTFMERTGLNMHGVRPIYAYRDNSIYTDPDLNSIIDSDESLNGLMSGGDGVVVG</sequence>
<reference evidence="1" key="2">
    <citation type="submission" date="2023-01" db="EMBL/GenBank/DDBJ databases">
        <authorList>
            <person name="Petersen C."/>
        </authorList>
    </citation>
    <scope>NUCLEOTIDE SEQUENCE</scope>
    <source>
        <strain evidence="1">IBT 17514</strain>
    </source>
</reference>
<dbReference type="EMBL" id="JAQJAN010000019">
    <property type="protein sequence ID" value="KAJ5709241.1"/>
    <property type="molecule type" value="Genomic_DNA"/>
</dbReference>
<gene>
    <name evidence="1" type="ORF">N7493_010575</name>
</gene>
<evidence type="ECO:0000313" key="2">
    <source>
        <dbReference type="Proteomes" id="UP001215712"/>
    </source>
</evidence>
<reference evidence="1" key="1">
    <citation type="journal article" date="2023" name="IMA Fungus">
        <title>Comparative genomic study of the Penicillium genus elucidates a diverse pangenome and 15 lateral gene transfer events.</title>
        <authorList>
            <person name="Petersen C."/>
            <person name="Sorensen T."/>
            <person name="Nielsen M.R."/>
            <person name="Sondergaard T.E."/>
            <person name="Sorensen J.L."/>
            <person name="Fitzpatrick D.A."/>
            <person name="Frisvad J.C."/>
            <person name="Nielsen K.L."/>
        </authorList>
    </citation>
    <scope>NUCLEOTIDE SEQUENCE</scope>
    <source>
        <strain evidence="1">IBT 17514</strain>
    </source>
</reference>
<accession>A0AAD6HD04</accession>
<dbReference type="Proteomes" id="UP001215712">
    <property type="component" value="Unassembled WGS sequence"/>
</dbReference>
<dbReference type="AlphaFoldDB" id="A0AAD6HD04"/>
<evidence type="ECO:0000313" key="1">
    <source>
        <dbReference type="EMBL" id="KAJ5709241.1"/>
    </source>
</evidence>
<comment type="caution">
    <text evidence="1">The sequence shown here is derived from an EMBL/GenBank/DDBJ whole genome shotgun (WGS) entry which is preliminary data.</text>
</comment>
<protein>
    <submittedName>
        <fullName evidence="1">Uncharacterized protein</fullName>
    </submittedName>
</protein>
<proteinExistence type="predicted"/>
<name>A0AAD6HD04_9EURO</name>